<dbReference type="STRING" id="361077.A0A151Z8C0"/>
<dbReference type="InterPro" id="IPR020472">
    <property type="entry name" value="WD40_PAC1"/>
</dbReference>
<evidence type="ECO:0000313" key="4">
    <source>
        <dbReference type="EMBL" id="KYQ90216.1"/>
    </source>
</evidence>
<dbReference type="CDD" id="cd00200">
    <property type="entry name" value="WD40"/>
    <property type="match status" value="1"/>
</dbReference>
<protein>
    <submittedName>
        <fullName evidence="4">Uncharacterized protein</fullName>
    </submittedName>
</protein>
<evidence type="ECO:0000313" key="5">
    <source>
        <dbReference type="Proteomes" id="UP000076078"/>
    </source>
</evidence>
<dbReference type="Gene3D" id="2.130.10.10">
    <property type="entry name" value="YVTN repeat-like/Quinoprotein amine dehydrogenase"/>
    <property type="match status" value="4"/>
</dbReference>
<dbReference type="InterPro" id="IPR036322">
    <property type="entry name" value="WD40_repeat_dom_sf"/>
</dbReference>
<comment type="caution">
    <text evidence="4">The sequence shown here is derived from an EMBL/GenBank/DDBJ whole genome shotgun (WGS) entry which is preliminary data.</text>
</comment>
<feature type="repeat" description="WD" evidence="3">
    <location>
        <begin position="603"/>
        <end position="644"/>
    </location>
</feature>
<feature type="repeat" description="WD" evidence="3">
    <location>
        <begin position="242"/>
        <end position="283"/>
    </location>
</feature>
<feature type="repeat" description="WD" evidence="3">
    <location>
        <begin position="96"/>
        <end position="124"/>
    </location>
</feature>
<keyword evidence="1 3" id="KW-0853">WD repeat</keyword>
<feature type="repeat" description="WD" evidence="3">
    <location>
        <begin position="650"/>
        <end position="693"/>
    </location>
</feature>
<dbReference type="InterPro" id="IPR015943">
    <property type="entry name" value="WD40/YVTN_repeat-like_dom_sf"/>
</dbReference>
<evidence type="ECO:0000256" key="2">
    <source>
        <dbReference type="ARBA" id="ARBA00022737"/>
    </source>
</evidence>
<dbReference type="Pfam" id="PF00400">
    <property type="entry name" value="WD40"/>
    <property type="match status" value="9"/>
</dbReference>
<dbReference type="PANTHER" id="PTHR44019">
    <property type="entry name" value="WD REPEAT-CONTAINING PROTEIN 55"/>
    <property type="match status" value="1"/>
</dbReference>
<dbReference type="OrthoDB" id="16717at2759"/>
<dbReference type="Proteomes" id="UP000076078">
    <property type="component" value="Unassembled WGS sequence"/>
</dbReference>
<dbReference type="PRINTS" id="PR00320">
    <property type="entry name" value="GPROTEINBRPT"/>
</dbReference>
<dbReference type="EMBL" id="LODT01000037">
    <property type="protein sequence ID" value="KYQ90216.1"/>
    <property type="molecule type" value="Genomic_DNA"/>
</dbReference>
<keyword evidence="5" id="KW-1185">Reference proteome</keyword>
<dbReference type="InParanoid" id="A0A151Z8C0"/>
<dbReference type="SUPFAM" id="SSF50978">
    <property type="entry name" value="WD40 repeat-like"/>
    <property type="match status" value="2"/>
</dbReference>
<organism evidence="4 5">
    <name type="scientific">Tieghemostelium lacteum</name>
    <name type="common">Slime mold</name>
    <name type="synonym">Dictyostelium lacteum</name>
    <dbReference type="NCBI Taxonomy" id="361077"/>
    <lineage>
        <taxon>Eukaryota</taxon>
        <taxon>Amoebozoa</taxon>
        <taxon>Evosea</taxon>
        <taxon>Eumycetozoa</taxon>
        <taxon>Dictyostelia</taxon>
        <taxon>Dictyosteliales</taxon>
        <taxon>Raperosteliaceae</taxon>
        <taxon>Tieghemostelium</taxon>
    </lineage>
</organism>
<dbReference type="PANTHER" id="PTHR44019:SF8">
    <property type="entry name" value="POC1 CENTRIOLAR PROTEIN HOMOLOG"/>
    <property type="match status" value="1"/>
</dbReference>
<reference evidence="4 5" key="1">
    <citation type="submission" date="2015-12" db="EMBL/GenBank/DDBJ databases">
        <title>Dictyostelia acquired genes for synthesis and detection of signals that induce cell-type specialization by lateral gene transfer from prokaryotes.</title>
        <authorList>
            <person name="Gloeckner G."/>
            <person name="Schaap P."/>
        </authorList>
    </citation>
    <scope>NUCLEOTIDE SEQUENCE [LARGE SCALE GENOMIC DNA]</scope>
    <source>
        <strain evidence="4 5">TK</strain>
    </source>
</reference>
<evidence type="ECO:0000256" key="1">
    <source>
        <dbReference type="ARBA" id="ARBA00022574"/>
    </source>
</evidence>
<dbReference type="SMART" id="SM00320">
    <property type="entry name" value="WD40"/>
    <property type="match status" value="12"/>
</dbReference>
<dbReference type="InterPro" id="IPR019775">
    <property type="entry name" value="WD40_repeat_CS"/>
</dbReference>
<keyword evidence="2" id="KW-0677">Repeat</keyword>
<proteinExistence type="predicted"/>
<dbReference type="OMA" id="HYDIKGY"/>
<accession>A0A151Z8C0</accession>
<name>A0A151Z8C0_TIELA</name>
<dbReference type="PROSITE" id="PS50294">
    <property type="entry name" value="WD_REPEATS_REGION"/>
    <property type="match status" value="5"/>
</dbReference>
<evidence type="ECO:0000256" key="3">
    <source>
        <dbReference type="PROSITE-ProRule" id="PRU00221"/>
    </source>
</evidence>
<dbReference type="AlphaFoldDB" id="A0A151Z8C0"/>
<feature type="repeat" description="WD" evidence="3">
    <location>
        <begin position="461"/>
        <end position="496"/>
    </location>
</feature>
<feature type="repeat" description="WD" evidence="3">
    <location>
        <begin position="551"/>
        <end position="585"/>
    </location>
</feature>
<sequence>MNDINIELQKFKTEYNQLDSHNEQKVNKQLENLRINDELGGSIKKFAQPMRVIGVQEQSPIAWSVDGKRLAFVSGNASIYITKEDHLGNFVVENVLIGHKTTVNCLLFHPRDSILISGGFDGLIIWDYLKGFIIKRISPHQDPDAHESNVECLTWICDGTALVSGGKDANIKVWDYLKNFKLLETITGHKASVMCFAVVEHLLASAGRDSSVKLWDINTLRPESRAKREDDSSIKVHLLGSFDGHRGDVVSLAFNQDATMLFSGARDNEIKIWNTKAMELLRVIKHHKGDVSQVSLLNNDTILLSASIDGTLKSLKLGKQKIEGQESDVIVLDELKQDINNSPLNQNQMDLQLPIYSSISQKDDEKDKVLYNFEAHEGVGIADFELNPIYPLMATSAGHSVRIWRVSNNINNQQSPKGAGSGGMEIGIGAISPSSSSMSPFTQINNNNLQPSDKPILFHEFIGHKDSVNSVCILPEGDSFISGSSDYHIFHYNIKTMSKDFDFNFEGSVYTLCVGQKNDQRIVFAGGNHYDIKGYCINKEGPTSGKEVVRYQGHSGKVQALALNKDCSLLVSGGYDFDLFLWSVKMPFILRDESIVQKHLHKYSAHKGVITCASFSDSDEFLITSSTDHSLILWQVSNHSKKLTKHRTIEQAHNSVIPAVVFGRAQSASLYYSASWEGNIKVWDLSKKDKVIHEIPAFDCRVSSLTTSNDGKVLVASCSNGTIKTFSALSPFHQLSEYTPNDHVCTNSVSANDEIFVSSSENGLIRAWSLH</sequence>
<dbReference type="PROSITE" id="PS00678">
    <property type="entry name" value="WD_REPEATS_1"/>
    <property type="match status" value="1"/>
</dbReference>
<feature type="repeat" description="WD" evidence="3">
    <location>
        <begin position="186"/>
        <end position="225"/>
    </location>
</feature>
<feature type="repeat" description="WD" evidence="3">
    <location>
        <begin position="143"/>
        <end position="175"/>
    </location>
</feature>
<dbReference type="PROSITE" id="PS50082">
    <property type="entry name" value="WD_REPEATS_2"/>
    <property type="match status" value="8"/>
</dbReference>
<dbReference type="InterPro" id="IPR050505">
    <property type="entry name" value="WDR55/POC1"/>
</dbReference>
<gene>
    <name evidence="4" type="ORF">DLAC_08817</name>
</gene>
<dbReference type="InterPro" id="IPR001680">
    <property type="entry name" value="WD40_rpt"/>
</dbReference>